<accession>A0A168N6X2</accession>
<dbReference type="EMBL" id="LVJH01000003">
    <property type="protein sequence ID" value="OAB45463.1"/>
    <property type="molecule type" value="Genomic_DNA"/>
</dbReference>
<keyword evidence="1" id="KW-0472">Membrane</keyword>
<protein>
    <recommendedName>
        <fullName evidence="2">DUF418 domain-containing protein</fullName>
    </recommendedName>
</protein>
<feature type="domain" description="DUF418" evidence="2">
    <location>
        <begin position="228"/>
        <end position="381"/>
    </location>
</feature>
<feature type="transmembrane region" description="Helical" evidence="1">
    <location>
        <begin position="141"/>
        <end position="159"/>
    </location>
</feature>
<feature type="transmembrane region" description="Helical" evidence="1">
    <location>
        <begin position="201"/>
        <end position="223"/>
    </location>
</feature>
<proteinExistence type="predicted"/>
<feature type="transmembrane region" description="Helical" evidence="1">
    <location>
        <begin position="12"/>
        <end position="36"/>
    </location>
</feature>
<dbReference type="Pfam" id="PF04235">
    <property type="entry name" value="DUF418"/>
    <property type="match status" value="1"/>
</dbReference>
<feature type="transmembrane region" description="Helical" evidence="1">
    <location>
        <begin position="56"/>
        <end position="76"/>
    </location>
</feature>
<keyword evidence="1" id="KW-0812">Transmembrane</keyword>
<evidence type="ECO:0000313" key="3">
    <source>
        <dbReference type="EMBL" id="OAB45463.1"/>
    </source>
</evidence>
<feature type="transmembrane region" description="Helical" evidence="1">
    <location>
        <begin position="342"/>
        <end position="363"/>
    </location>
</feature>
<dbReference type="AlphaFoldDB" id="A0A168N6X2"/>
<dbReference type="Proteomes" id="UP000076967">
    <property type="component" value="Unassembled WGS sequence"/>
</dbReference>
<organism evidence="3 4">
    <name type="scientific">Paenibacillus glacialis</name>
    <dbReference type="NCBI Taxonomy" id="494026"/>
    <lineage>
        <taxon>Bacteria</taxon>
        <taxon>Bacillati</taxon>
        <taxon>Bacillota</taxon>
        <taxon>Bacilli</taxon>
        <taxon>Bacillales</taxon>
        <taxon>Paenibacillaceae</taxon>
        <taxon>Paenibacillus</taxon>
    </lineage>
</organism>
<name>A0A168N6X2_9BACL</name>
<comment type="caution">
    <text evidence="3">The sequence shown here is derived from an EMBL/GenBank/DDBJ whole genome shotgun (WGS) entry which is preliminary data.</text>
</comment>
<feature type="transmembrane region" description="Helical" evidence="1">
    <location>
        <begin position="243"/>
        <end position="261"/>
    </location>
</feature>
<feature type="transmembrane region" description="Helical" evidence="1">
    <location>
        <begin position="119"/>
        <end position="134"/>
    </location>
</feature>
<dbReference type="PANTHER" id="PTHR30590">
    <property type="entry name" value="INNER MEMBRANE PROTEIN"/>
    <property type="match status" value="1"/>
</dbReference>
<dbReference type="OrthoDB" id="9807744at2"/>
<keyword evidence="1" id="KW-1133">Transmembrane helix</keyword>
<reference evidence="3 4" key="1">
    <citation type="submission" date="2016-03" db="EMBL/GenBank/DDBJ databases">
        <title>Draft genome sequence of Paenibacillus glacialis DSM 22343.</title>
        <authorList>
            <person name="Shin S.-K."/>
            <person name="Yi H."/>
        </authorList>
    </citation>
    <scope>NUCLEOTIDE SEQUENCE [LARGE SCALE GENOMIC DNA]</scope>
    <source>
        <strain evidence="3 4">DSM 22343</strain>
    </source>
</reference>
<dbReference type="InterPro" id="IPR007349">
    <property type="entry name" value="DUF418"/>
</dbReference>
<evidence type="ECO:0000259" key="2">
    <source>
        <dbReference type="Pfam" id="PF04235"/>
    </source>
</evidence>
<feature type="transmembrane region" description="Helical" evidence="1">
    <location>
        <begin position="317"/>
        <end position="336"/>
    </location>
</feature>
<dbReference type="PANTHER" id="PTHR30590:SF2">
    <property type="entry name" value="INNER MEMBRANE PROTEIN"/>
    <property type="match status" value="1"/>
</dbReference>
<keyword evidence="4" id="KW-1185">Reference proteome</keyword>
<feature type="transmembrane region" description="Helical" evidence="1">
    <location>
        <begin position="273"/>
        <end position="296"/>
    </location>
</feature>
<gene>
    <name evidence="3" type="ORF">PGLA_04220</name>
</gene>
<evidence type="ECO:0000256" key="1">
    <source>
        <dbReference type="SAM" id="Phobius"/>
    </source>
</evidence>
<dbReference type="RefSeq" id="WP_145939469.1">
    <property type="nucleotide sequence ID" value="NZ_LVJH01000003.1"/>
</dbReference>
<dbReference type="InterPro" id="IPR052529">
    <property type="entry name" value="Bact_Transport_Assoc"/>
</dbReference>
<evidence type="ECO:0000313" key="4">
    <source>
        <dbReference type="Proteomes" id="UP000076967"/>
    </source>
</evidence>
<sequence>MNQIDTGNRIRVIDAIRGFCLLGILIANMLIFQYGMFGQGELQQFNPTSMDTISHHVLKIIVEGSFMPIFMFLFGYSLYKLRGSLVKRNLKPGWALSRRFLMLIALGLMHSFLLWEGDILLAYGVMGFTLLLFVKRKPKTLIIWGIILSILMAGLSYGIEKKTVKEETRMQEYVATSMEVYGGGTYQEIAKFRFNEDPLDLPSGAIIIVMFIAPLFLLPMFLFGIAAANKQWFHNPRRERRRYVWATAILLPLGLTFKSIAELQPESAWSGVFLTAGGQLLALGYIFALALVLSHLSKRSVLVSAFEAVGRMSMTNYLMQTVICTTLFYGYGLGWFGQIGIVNGFLLALLIYTVQAVLTSLLLRRFKNGPIERLLRMWTYLSLNGKPRASHKVVHDPNLNTPV</sequence>
<dbReference type="STRING" id="494026.PGLA_04220"/>